<dbReference type="PANTHER" id="PTHR48043">
    <property type="entry name" value="EG:EG0003.4 PROTEIN-RELATED"/>
    <property type="match status" value="1"/>
</dbReference>
<dbReference type="Proteomes" id="UP000694904">
    <property type="component" value="Chromosome 4"/>
</dbReference>
<keyword evidence="5" id="KW-1185">Reference proteome</keyword>
<comment type="similarity">
    <text evidence="1">Belongs to the UDP-glycosyltransferase family.</text>
</comment>
<evidence type="ECO:0000256" key="4">
    <source>
        <dbReference type="SAM" id="Phobius"/>
    </source>
</evidence>
<dbReference type="InterPro" id="IPR050271">
    <property type="entry name" value="UDP-glycosyltransferase"/>
</dbReference>
<dbReference type="Gene3D" id="3.40.50.2000">
    <property type="entry name" value="Glycogen Phosphorylase B"/>
    <property type="match status" value="1"/>
</dbReference>
<dbReference type="CDD" id="cd03784">
    <property type="entry name" value="GT1_Gtf-like"/>
    <property type="match status" value="1"/>
</dbReference>
<reference evidence="5" key="1">
    <citation type="journal article" date="1997" name="Nucleic Acids Res.">
        <title>tRNAscan-SE: a program for improved detection of transfer RNA genes in genomic sequence.</title>
        <authorList>
            <person name="Lowe T.M."/>
            <person name="Eddy S.R."/>
        </authorList>
    </citation>
    <scope>NUCLEOTIDE SEQUENCE [LARGE SCALE GENOMIC DNA]</scope>
</reference>
<keyword evidence="2" id="KW-0328">Glycosyltransferase</keyword>
<reference evidence="5" key="2">
    <citation type="journal article" date="2016" name="G3 (Bethesda)">
        <title>Genome Evolution in Three Species of Cactophilic Drosophila.</title>
        <authorList>
            <person name="Sanchez-Flores A."/>
            <person name="Penazola F."/>
            <person name="Carpinteyro-Ponce J."/>
            <person name="Nazario-Yepiz N."/>
            <person name="Abreu-Goodger C."/>
            <person name="Machado C.A."/>
            <person name="Markow T.A."/>
        </authorList>
    </citation>
    <scope>NUCLEOTIDE SEQUENCE [LARGE SCALE GENOMIC DNA]</scope>
</reference>
<dbReference type="InterPro" id="IPR002213">
    <property type="entry name" value="UDP_glucos_trans"/>
</dbReference>
<sequence length="531" mass="60539">MYSDKCLGIRVVVVIQLLGWAAGANILALMGMTSHSHHIWNSVLLYELAERGHNLTILSVDLPRPDDKVPANVSYIHLERAYDFYVAGGADNFDINALIGIGDYVTIPIHYDYGLKTAESIAASQGLQQLLNYPPDFEFDVIINDYTLGPYLLGFAHRFRYPPIIGITAFHNAPITLDFMSNHYFPALVPYFSTLYNASMSFFQRLDNTLIFAADTIYRRWFYNPQLDEIMRPVFGPDMPSLSDLAKLTKVSLVNSHPATNYVEALPPNVVEVGGMQGRPGQPLPKELDEFMRRGKRGAILFSLGTNMLPQNVDRETKLKIVEAFRQLPDYNFLWKFDKEYLRDVQMPDNVLVKDFLPQTDVLAHTSLVLFISHCGGLSTQEATWHGVPIVGIPLFLDQYRNLIQTISAGAAVQVNYLNMTTVQLVSAIREVAENKKYAQAMKLRSRRLRDNPVPPLELAVWWVEYLLRHPDPAHLHSTAKELNYFQSHSLDVIAFLALIPMLLTYVLQSLCRRSRRTRRRRPSRRHPKHD</sequence>
<evidence type="ECO:0000313" key="6">
    <source>
        <dbReference type="RefSeq" id="XP_017863775.1"/>
    </source>
</evidence>
<evidence type="ECO:0000256" key="3">
    <source>
        <dbReference type="ARBA" id="ARBA00022679"/>
    </source>
</evidence>
<organism evidence="5 6">
    <name type="scientific">Drosophila arizonae</name>
    <name type="common">Fruit fly</name>
    <dbReference type="NCBI Taxonomy" id="7263"/>
    <lineage>
        <taxon>Eukaryota</taxon>
        <taxon>Metazoa</taxon>
        <taxon>Ecdysozoa</taxon>
        <taxon>Arthropoda</taxon>
        <taxon>Hexapoda</taxon>
        <taxon>Insecta</taxon>
        <taxon>Pterygota</taxon>
        <taxon>Neoptera</taxon>
        <taxon>Endopterygota</taxon>
        <taxon>Diptera</taxon>
        <taxon>Brachycera</taxon>
        <taxon>Muscomorpha</taxon>
        <taxon>Ephydroidea</taxon>
        <taxon>Drosophilidae</taxon>
        <taxon>Drosophila</taxon>
    </lineage>
</organism>
<feature type="transmembrane region" description="Helical" evidence="4">
    <location>
        <begin position="493"/>
        <end position="512"/>
    </location>
</feature>
<name>A0ABM1P989_DROAR</name>
<keyword evidence="3" id="KW-0808">Transferase</keyword>
<feature type="transmembrane region" description="Helical" evidence="4">
    <location>
        <begin position="7"/>
        <end position="32"/>
    </location>
</feature>
<gene>
    <name evidence="6" type="primary">LOC108614249</name>
</gene>
<keyword evidence="4" id="KW-0472">Membrane</keyword>
<protein>
    <submittedName>
        <fullName evidence="6">UDP-glucuronosyltransferase 2C1-like isoform X1</fullName>
    </submittedName>
</protein>
<keyword evidence="4" id="KW-0812">Transmembrane</keyword>
<evidence type="ECO:0000256" key="1">
    <source>
        <dbReference type="ARBA" id="ARBA00009995"/>
    </source>
</evidence>
<dbReference type="Pfam" id="PF00201">
    <property type="entry name" value="UDPGT"/>
    <property type="match status" value="1"/>
</dbReference>
<evidence type="ECO:0000313" key="5">
    <source>
        <dbReference type="Proteomes" id="UP000694904"/>
    </source>
</evidence>
<evidence type="ECO:0000256" key="2">
    <source>
        <dbReference type="ARBA" id="ARBA00022676"/>
    </source>
</evidence>
<dbReference type="RefSeq" id="XP_017863775.1">
    <property type="nucleotide sequence ID" value="XM_018008286.1"/>
</dbReference>
<reference evidence="6" key="3">
    <citation type="submission" date="2025-08" db="UniProtKB">
        <authorList>
            <consortium name="RefSeq"/>
        </authorList>
    </citation>
    <scope>IDENTIFICATION</scope>
    <source>
        <tissue evidence="6">Whole organism</tissue>
    </source>
</reference>
<accession>A0ABM1P989</accession>
<dbReference type="GeneID" id="108614249"/>
<dbReference type="SUPFAM" id="SSF53756">
    <property type="entry name" value="UDP-Glycosyltransferase/glycogen phosphorylase"/>
    <property type="match status" value="1"/>
</dbReference>
<keyword evidence="4" id="KW-1133">Transmembrane helix</keyword>
<dbReference type="PANTHER" id="PTHR48043:SF159">
    <property type="entry name" value="EG:EG0003.4 PROTEIN-RELATED"/>
    <property type="match status" value="1"/>
</dbReference>
<proteinExistence type="inferred from homology"/>